<keyword evidence="1 2" id="KW-0728">SH3 domain</keyword>
<feature type="domain" description="SH3" evidence="4">
    <location>
        <begin position="1"/>
        <end position="57"/>
    </location>
</feature>
<dbReference type="PROSITE" id="PS50002">
    <property type="entry name" value="SH3"/>
    <property type="match status" value="2"/>
</dbReference>
<dbReference type="EnsemblMetazoa" id="XM_003384926.3">
    <property type="protein sequence ID" value="XP_003384974.1"/>
    <property type="gene ID" value="LOC100641245"/>
</dbReference>
<feature type="compositionally biased region" description="Polar residues" evidence="3">
    <location>
        <begin position="288"/>
        <end position="299"/>
    </location>
</feature>
<evidence type="ECO:0000256" key="3">
    <source>
        <dbReference type="SAM" id="MobiDB-lite"/>
    </source>
</evidence>
<dbReference type="InterPro" id="IPR030125">
    <property type="entry name" value="SPIN90/Ldb17"/>
</dbReference>
<dbReference type="SMART" id="SM00326">
    <property type="entry name" value="SH3"/>
    <property type="match status" value="2"/>
</dbReference>
<protein>
    <recommendedName>
        <fullName evidence="4">SH3 domain-containing protein</fullName>
    </recommendedName>
</protein>
<evidence type="ECO:0000313" key="6">
    <source>
        <dbReference type="Proteomes" id="UP000007879"/>
    </source>
</evidence>
<gene>
    <name evidence="5" type="primary">100641245</name>
</gene>
<dbReference type="PANTHER" id="PTHR13357">
    <property type="entry name" value="SH3 ADAPTER PROTEIN SPIN90 NCK INTERACTING PROTEIN WITH SH3 DOMAIN"/>
    <property type="match status" value="1"/>
</dbReference>
<dbReference type="AlphaFoldDB" id="A0A1X7VD25"/>
<dbReference type="STRING" id="400682.A0A1X7VD25"/>
<dbReference type="InterPro" id="IPR036028">
    <property type="entry name" value="SH3-like_dom_sf"/>
</dbReference>
<feature type="compositionally biased region" description="Basic and acidic residues" evidence="3">
    <location>
        <begin position="302"/>
        <end position="317"/>
    </location>
</feature>
<reference evidence="6" key="1">
    <citation type="journal article" date="2010" name="Nature">
        <title>The Amphimedon queenslandica genome and the evolution of animal complexity.</title>
        <authorList>
            <person name="Srivastava M."/>
            <person name="Simakov O."/>
            <person name="Chapman J."/>
            <person name="Fahey B."/>
            <person name="Gauthier M.E."/>
            <person name="Mitros T."/>
            <person name="Richards G.S."/>
            <person name="Conaco C."/>
            <person name="Dacre M."/>
            <person name="Hellsten U."/>
            <person name="Larroux C."/>
            <person name="Putnam N.H."/>
            <person name="Stanke M."/>
            <person name="Adamska M."/>
            <person name="Darling A."/>
            <person name="Degnan S.M."/>
            <person name="Oakley T.H."/>
            <person name="Plachetzki D.C."/>
            <person name="Zhai Y."/>
            <person name="Adamski M."/>
            <person name="Calcino A."/>
            <person name="Cummins S.F."/>
            <person name="Goodstein D.M."/>
            <person name="Harris C."/>
            <person name="Jackson D.J."/>
            <person name="Leys S.P."/>
            <person name="Shu S."/>
            <person name="Woodcroft B.J."/>
            <person name="Vervoort M."/>
            <person name="Kosik K.S."/>
            <person name="Manning G."/>
            <person name="Degnan B.M."/>
            <person name="Rokhsar D.S."/>
        </authorList>
    </citation>
    <scope>NUCLEOTIDE SEQUENCE [LARGE SCALE GENOMIC DNA]</scope>
</reference>
<dbReference type="InParanoid" id="A0A1X7VD25"/>
<evidence type="ECO:0000256" key="1">
    <source>
        <dbReference type="ARBA" id="ARBA00022443"/>
    </source>
</evidence>
<feature type="compositionally biased region" description="Basic and acidic residues" evidence="3">
    <location>
        <begin position="326"/>
        <end position="338"/>
    </location>
</feature>
<proteinExistence type="predicted"/>
<evidence type="ECO:0000259" key="4">
    <source>
        <dbReference type="PROSITE" id="PS50002"/>
    </source>
</evidence>
<feature type="compositionally biased region" description="Polar residues" evidence="3">
    <location>
        <begin position="194"/>
        <end position="208"/>
    </location>
</feature>
<dbReference type="InterPro" id="IPR016024">
    <property type="entry name" value="ARM-type_fold"/>
</dbReference>
<organism evidence="5">
    <name type="scientific">Amphimedon queenslandica</name>
    <name type="common">Sponge</name>
    <dbReference type="NCBI Taxonomy" id="400682"/>
    <lineage>
        <taxon>Eukaryota</taxon>
        <taxon>Metazoa</taxon>
        <taxon>Porifera</taxon>
        <taxon>Demospongiae</taxon>
        <taxon>Heteroscleromorpha</taxon>
        <taxon>Haplosclerida</taxon>
        <taxon>Niphatidae</taxon>
        <taxon>Amphimedon</taxon>
    </lineage>
</organism>
<dbReference type="GO" id="GO:0071933">
    <property type="term" value="F:Arp2/3 complex binding"/>
    <property type="evidence" value="ECO:0007669"/>
    <property type="project" value="TreeGrafter"/>
</dbReference>
<dbReference type="OrthoDB" id="445362at2759"/>
<dbReference type="Proteomes" id="UP000007879">
    <property type="component" value="Unassembled WGS sequence"/>
</dbReference>
<dbReference type="Pfam" id="PF09431">
    <property type="entry name" value="SPIN90_LRD"/>
    <property type="match status" value="1"/>
</dbReference>
<reference evidence="5" key="2">
    <citation type="submission" date="2017-05" db="UniProtKB">
        <authorList>
            <consortium name="EnsemblMetazoa"/>
        </authorList>
    </citation>
    <scope>IDENTIFICATION</scope>
</reference>
<dbReference type="eggNOG" id="KOG4225">
    <property type="taxonomic scope" value="Eukaryota"/>
</dbReference>
<evidence type="ECO:0000313" key="5">
    <source>
        <dbReference type="EnsemblMetazoa" id="Aqu2.1.37422_001"/>
    </source>
</evidence>
<sequence>MATHKVLYDFAGEEKKMLKVKAGELVTVTSSGNNWSTVQKGSTSGLVPASYLEAILPEEKSTHSKGSVFIAMFDYVGQAAYQIDIKKNDKLILRQVHTKDWYTMKNMSTGREGMVPASYVKQEETTNNNGVEPQSAEAIKDVLLSIDRAIDKIHVDATTAGGFYTAEQRSTLQTLVAHRQSVVNSSESKERTKSPNTMEASVSTFSSPSPIPMETTSSPVPREMSSSPSPSHKNKHRRKAPPPPQPTVEPLDLAGVQLREKEGGAGANRPQSELIINVSRPAPPPPTRTVSLSKHTPSPSHIVKESEKKEEEGKKEGGVMVIDMAAQKEELRDSREQSVECDDNSSQSSDGATLPVGGISPKTKQRLTSYLNRVGQPGNQLETLSESEGFGKKLNLPTEFSNDTALELIDVIRNRTGLSHPKSALALEGVLGFLEEKVPEIAPVMDGLLASLRASQAKEEDNSLSEDNEDLKRLKHIFFEMREARDDSQQRGWAVRDDSEIISQYLEELLQILYDADPIVSKAAIQEDKYENILVLISYYQLEPRVQLRILLLKVFGACCTLDQEVVSVMLQSVLPNELGHDIQINTNETQKVLFSSIVCTMMFSTAEDVPLPVYDQWSAEFVKFLLDNIEDPPESDVNDELPDAFLNMILSFNQHFEYPSTNIVMQVLKVFDNPRSFSEKLMLLVNRGEDPVSIVKPCCPDSLTKILLDLFSDPLTSGVFYTTDLKVLIDIISRQLHDLAPGDKSRSHYIELLQRLITNTQYTDHHHRRSDLTSCLKRILREEGEESIPDQGAIKKLLETFPGLFDGSS</sequence>
<dbReference type="PANTHER" id="PTHR13357:SF1">
    <property type="entry name" value="NCK-INTERACTING PROTEIN WITH SH3 DOMAIN"/>
    <property type="match status" value="1"/>
</dbReference>
<dbReference type="GO" id="GO:0006897">
    <property type="term" value="P:endocytosis"/>
    <property type="evidence" value="ECO:0007669"/>
    <property type="project" value="TreeGrafter"/>
</dbReference>
<dbReference type="FunCoup" id="A0A1X7VD25">
    <property type="interactions" value="67"/>
</dbReference>
<accession>A0A1X7VD25</accession>
<dbReference type="EnsemblMetazoa" id="Aqu2.1.37422_001">
    <property type="protein sequence ID" value="Aqu2.1.37422_001"/>
    <property type="gene ID" value="Aqu2.1.37422"/>
</dbReference>
<dbReference type="Pfam" id="PF00018">
    <property type="entry name" value="SH3_1"/>
    <property type="match status" value="2"/>
</dbReference>
<name>A0A1X7VD25_AMPQE</name>
<dbReference type="KEGG" id="aqu:100641245"/>
<dbReference type="SUPFAM" id="SSF50044">
    <property type="entry name" value="SH3-domain"/>
    <property type="match status" value="2"/>
</dbReference>
<dbReference type="InterPro" id="IPR018556">
    <property type="entry name" value="SPIN90/Ldb17_LRD"/>
</dbReference>
<dbReference type="eggNOG" id="KOG4035">
    <property type="taxonomic scope" value="Eukaryota"/>
</dbReference>
<keyword evidence="6" id="KW-1185">Reference proteome</keyword>
<feature type="region of interest" description="Disordered" evidence="3">
    <location>
        <begin position="262"/>
        <end position="362"/>
    </location>
</feature>
<dbReference type="Gene3D" id="2.30.30.40">
    <property type="entry name" value="SH3 Domains"/>
    <property type="match status" value="2"/>
</dbReference>
<evidence type="ECO:0000256" key="2">
    <source>
        <dbReference type="PROSITE-ProRule" id="PRU00192"/>
    </source>
</evidence>
<feature type="compositionally biased region" description="Low complexity" evidence="3">
    <location>
        <begin position="217"/>
        <end position="231"/>
    </location>
</feature>
<dbReference type="InterPro" id="IPR001452">
    <property type="entry name" value="SH3_domain"/>
</dbReference>
<dbReference type="SUPFAM" id="SSF48371">
    <property type="entry name" value="ARM repeat"/>
    <property type="match status" value="1"/>
</dbReference>
<feature type="domain" description="SH3" evidence="4">
    <location>
        <begin position="64"/>
        <end position="125"/>
    </location>
</feature>
<feature type="region of interest" description="Disordered" evidence="3">
    <location>
        <begin position="180"/>
        <end position="250"/>
    </location>
</feature>